<evidence type="ECO:0000256" key="1">
    <source>
        <dbReference type="ARBA" id="ARBA00001946"/>
    </source>
</evidence>
<comment type="caution">
    <text evidence="6">The sequence shown here is derived from an EMBL/GenBank/DDBJ whole genome shotgun (WGS) entry which is preliminary data.</text>
</comment>
<protein>
    <submittedName>
        <fullName evidence="6">Inositol monophosphatase family protein</fullName>
    </submittedName>
</protein>
<keyword evidence="5" id="KW-0460">Magnesium</keyword>
<dbReference type="Gene3D" id="3.40.190.80">
    <property type="match status" value="1"/>
</dbReference>
<organism evidence="6 7">
    <name type="scientific">Roseomonas elaeocarpi</name>
    <dbReference type="NCBI Taxonomy" id="907779"/>
    <lineage>
        <taxon>Bacteria</taxon>
        <taxon>Pseudomonadati</taxon>
        <taxon>Pseudomonadota</taxon>
        <taxon>Alphaproteobacteria</taxon>
        <taxon>Acetobacterales</taxon>
        <taxon>Roseomonadaceae</taxon>
        <taxon>Roseomonas</taxon>
    </lineage>
</organism>
<gene>
    <name evidence="6" type="ORF">ACFFGY_17470</name>
</gene>
<dbReference type="PANTHER" id="PTHR43200">
    <property type="entry name" value="PHOSPHATASE"/>
    <property type="match status" value="1"/>
</dbReference>
<reference evidence="6 7" key="1">
    <citation type="submission" date="2024-09" db="EMBL/GenBank/DDBJ databases">
        <authorList>
            <person name="Sun Q."/>
            <person name="Mori K."/>
        </authorList>
    </citation>
    <scope>NUCLEOTIDE SEQUENCE [LARGE SCALE GENOMIC DNA]</scope>
    <source>
        <strain evidence="6 7">TBRC 5777</strain>
    </source>
</reference>
<dbReference type="Proteomes" id="UP001589865">
    <property type="component" value="Unassembled WGS sequence"/>
</dbReference>
<keyword evidence="7" id="KW-1185">Reference proteome</keyword>
<accession>A0ABV6JWE7</accession>
<comment type="similarity">
    <text evidence="2">Belongs to the inositol monophosphatase superfamily.</text>
</comment>
<dbReference type="PROSITE" id="PS00629">
    <property type="entry name" value="IMP_1"/>
    <property type="match status" value="1"/>
</dbReference>
<dbReference type="RefSeq" id="WP_377045792.1">
    <property type="nucleotide sequence ID" value="NZ_JBHLUN010000012.1"/>
</dbReference>
<keyword evidence="3" id="KW-0479">Metal-binding</keyword>
<dbReference type="Pfam" id="PF00459">
    <property type="entry name" value="Inositol_P"/>
    <property type="match status" value="1"/>
</dbReference>
<evidence type="ECO:0000256" key="3">
    <source>
        <dbReference type="ARBA" id="ARBA00022723"/>
    </source>
</evidence>
<dbReference type="SUPFAM" id="SSF56655">
    <property type="entry name" value="Carbohydrate phosphatase"/>
    <property type="match status" value="1"/>
</dbReference>
<dbReference type="Gene3D" id="3.30.540.10">
    <property type="entry name" value="Fructose-1,6-Bisphosphatase, subunit A, domain 1"/>
    <property type="match status" value="1"/>
</dbReference>
<dbReference type="InterPro" id="IPR051090">
    <property type="entry name" value="Inositol_monoP_superfamily"/>
</dbReference>
<dbReference type="InterPro" id="IPR000760">
    <property type="entry name" value="Inositol_monophosphatase-like"/>
</dbReference>
<comment type="cofactor">
    <cofactor evidence="1">
        <name>Mg(2+)</name>
        <dbReference type="ChEBI" id="CHEBI:18420"/>
    </cofactor>
</comment>
<evidence type="ECO:0000256" key="4">
    <source>
        <dbReference type="ARBA" id="ARBA00022801"/>
    </source>
</evidence>
<evidence type="ECO:0000313" key="7">
    <source>
        <dbReference type="Proteomes" id="UP001589865"/>
    </source>
</evidence>
<name>A0ABV6JWE7_9PROT</name>
<dbReference type="CDD" id="cd01641">
    <property type="entry name" value="Bacterial_IMPase_like_1"/>
    <property type="match status" value="1"/>
</dbReference>
<evidence type="ECO:0000256" key="2">
    <source>
        <dbReference type="ARBA" id="ARBA00009759"/>
    </source>
</evidence>
<keyword evidence="4" id="KW-0378">Hydrolase</keyword>
<dbReference type="InterPro" id="IPR020583">
    <property type="entry name" value="Inositol_monoP_metal-BS"/>
</dbReference>
<dbReference type="PRINTS" id="PR00377">
    <property type="entry name" value="IMPHPHTASES"/>
</dbReference>
<proteinExistence type="inferred from homology"/>
<evidence type="ECO:0000256" key="5">
    <source>
        <dbReference type="ARBA" id="ARBA00022842"/>
    </source>
</evidence>
<dbReference type="PANTHER" id="PTHR43200:SF6">
    <property type="entry name" value="3'(2'),5'-BISPHOSPHATE NUCLEOTIDASE"/>
    <property type="match status" value="1"/>
</dbReference>
<evidence type="ECO:0000313" key="6">
    <source>
        <dbReference type="EMBL" id="MFC0410046.1"/>
    </source>
</evidence>
<dbReference type="EMBL" id="JBHLUN010000012">
    <property type="protein sequence ID" value="MFC0410046.1"/>
    <property type="molecule type" value="Genomic_DNA"/>
</dbReference>
<sequence length="281" mass="29466">MSGTGHTPATDGARPGFPSAATEADAFLAAAESAADLAGRVIRPLFRSALLVEAKGDASPVTKADRDAEWAIREHLLTHFPEHGVIGEEHGSLRPEAEWVWVLDPIDGTRAFVTGRPLFGTLIGLLHRGRPVLGIIDQPVTGERWIGLAGEATRFRGPFGGTAGCRPCPGLDAAELSCTSPSIFRPEEAAARDAICGAVRRVTWGGDCYSYGLLALGLVDVVVDSTMKPWDWAALVPVVEGAGGAVTDWDGQPLTLESDGTVLAVGDRALTAQAGRLLRSA</sequence>